<dbReference type="GO" id="GO:0019843">
    <property type="term" value="F:rRNA binding"/>
    <property type="evidence" value="ECO:0007669"/>
    <property type="project" value="InterPro"/>
</dbReference>
<evidence type="ECO:0000313" key="5">
    <source>
        <dbReference type="Proteomes" id="UP000179686"/>
    </source>
</evidence>
<dbReference type="Gene3D" id="3.30.70.60">
    <property type="match status" value="1"/>
</dbReference>
<dbReference type="InterPro" id="IPR035980">
    <property type="entry name" value="Ribosomal_bS6_sf"/>
</dbReference>
<dbReference type="Pfam" id="PF01250">
    <property type="entry name" value="Ribosomal_S6"/>
    <property type="match status" value="1"/>
</dbReference>
<proteinExistence type="inferred from homology"/>
<dbReference type="AlphaFoldDB" id="A0A1F6VRB3"/>
<evidence type="ECO:0000256" key="3">
    <source>
        <dbReference type="ARBA" id="ARBA00035520"/>
    </source>
</evidence>
<comment type="caution">
    <text evidence="4">The sequence shown here is derived from an EMBL/GenBank/DDBJ whole genome shotgun (WGS) entry which is preliminary data.</text>
</comment>
<dbReference type="GO" id="GO:0003735">
    <property type="term" value="F:structural constituent of ribosome"/>
    <property type="evidence" value="ECO:0007669"/>
    <property type="project" value="InterPro"/>
</dbReference>
<evidence type="ECO:0000313" key="4">
    <source>
        <dbReference type="EMBL" id="OGI72112.1"/>
    </source>
</evidence>
<evidence type="ECO:0000256" key="1">
    <source>
        <dbReference type="ARBA" id="ARBA00009512"/>
    </source>
</evidence>
<dbReference type="EMBL" id="MFUC01000012">
    <property type="protein sequence ID" value="OGI72112.1"/>
    <property type="molecule type" value="Genomic_DNA"/>
</dbReference>
<gene>
    <name evidence="4" type="ORF">A3J61_00950</name>
</gene>
<comment type="similarity">
    <text evidence="1">Belongs to the bacterial ribosomal protein bS6 family.</text>
</comment>
<evidence type="ECO:0000256" key="2">
    <source>
        <dbReference type="ARBA" id="ARBA00035294"/>
    </source>
</evidence>
<protein>
    <recommendedName>
        <fullName evidence="2">Small ribosomal subunit protein bS6</fullName>
    </recommendedName>
    <alternativeName>
        <fullName evidence="3">30S ribosomal protein S6</fullName>
    </alternativeName>
</protein>
<reference evidence="4 5" key="1">
    <citation type="journal article" date="2016" name="Nat. Commun.">
        <title>Thousands of microbial genomes shed light on interconnected biogeochemical processes in an aquifer system.</title>
        <authorList>
            <person name="Anantharaman K."/>
            <person name="Brown C.T."/>
            <person name="Hug L.A."/>
            <person name="Sharon I."/>
            <person name="Castelle C.J."/>
            <person name="Probst A.J."/>
            <person name="Thomas B.C."/>
            <person name="Singh A."/>
            <person name="Wilkins M.J."/>
            <person name="Karaoz U."/>
            <person name="Brodie E.L."/>
            <person name="Williams K.H."/>
            <person name="Hubbard S.S."/>
            <person name="Banfield J.F."/>
        </authorList>
    </citation>
    <scope>NUCLEOTIDE SEQUENCE [LARGE SCALE GENOMIC DNA]</scope>
</reference>
<sequence length="169" mass="19272">MDKIDIEKRVYEFSYLLVPTMAEEDVAGKVSQLKKIFTDSGAEIIADEAPEYIGLAYTIIHKVDNKNVRVNSAYFGWFKFMGEVDVLEKVKMKLDRDNDLVRHLLIKTVAENTMAPKKLSQKREVRKRFTTTTPTQTVETAEAVDTVVEVMPEDAVIDSPELVEDEVKE</sequence>
<dbReference type="InterPro" id="IPR014717">
    <property type="entry name" value="Transl_elong_EF1B/ribsomal_bS6"/>
</dbReference>
<dbReference type="SUPFAM" id="SSF54995">
    <property type="entry name" value="Ribosomal protein S6"/>
    <property type="match status" value="1"/>
</dbReference>
<dbReference type="InterPro" id="IPR000529">
    <property type="entry name" value="Ribosomal_bS6"/>
</dbReference>
<dbReference type="Proteomes" id="UP000179686">
    <property type="component" value="Unassembled WGS sequence"/>
</dbReference>
<name>A0A1F6VRB3_9BACT</name>
<accession>A0A1F6VRB3</accession>
<dbReference type="STRING" id="1801752.A3J61_00950"/>
<dbReference type="GO" id="GO:0006412">
    <property type="term" value="P:translation"/>
    <property type="evidence" value="ECO:0007669"/>
    <property type="project" value="InterPro"/>
</dbReference>
<organism evidence="4 5">
    <name type="scientific">Candidatus Nomurabacteria bacterium RIFCSPHIGHO2_02_FULL_38_15</name>
    <dbReference type="NCBI Taxonomy" id="1801752"/>
    <lineage>
        <taxon>Bacteria</taxon>
        <taxon>Candidatus Nomuraibacteriota</taxon>
    </lineage>
</organism>
<dbReference type="GO" id="GO:0005840">
    <property type="term" value="C:ribosome"/>
    <property type="evidence" value="ECO:0007669"/>
    <property type="project" value="InterPro"/>
</dbReference>